<keyword evidence="2" id="KW-1185">Reference proteome</keyword>
<accession>A0AAV6V0V0</accession>
<evidence type="ECO:0000313" key="1">
    <source>
        <dbReference type="EMBL" id="KAG8189997.1"/>
    </source>
</evidence>
<dbReference type="EMBL" id="JAFNEN010000197">
    <property type="protein sequence ID" value="KAG8189997.1"/>
    <property type="molecule type" value="Genomic_DNA"/>
</dbReference>
<name>A0AAV6V0V0_9ARAC</name>
<dbReference type="AlphaFoldDB" id="A0AAV6V0V0"/>
<organism evidence="1 2">
    <name type="scientific">Oedothorax gibbosus</name>
    <dbReference type="NCBI Taxonomy" id="931172"/>
    <lineage>
        <taxon>Eukaryota</taxon>
        <taxon>Metazoa</taxon>
        <taxon>Ecdysozoa</taxon>
        <taxon>Arthropoda</taxon>
        <taxon>Chelicerata</taxon>
        <taxon>Arachnida</taxon>
        <taxon>Araneae</taxon>
        <taxon>Araneomorphae</taxon>
        <taxon>Entelegynae</taxon>
        <taxon>Araneoidea</taxon>
        <taxon>Linyphiidae</taxon>
        <taxon>Erigoninae</taxon>
        <taxon>Oedothorax</taxon>
    </lineage>
</organism>
<evidence type="ECO:0000313" key="2">
    <source>
        <dbReference type="Proteomes" id="UP000827092"/>
    </source>
</evidence>
<dbReference type="Proteomes" id="UP000827092">
    <property type="component" value="Unassembled WGS sequence"/>
</dbReference>
<gene>
    <name evidence="1" type="ORF">JTE90_002560</name>
</gene>
<sequence length="127" mass="14345">MHPHPLNIHCHGIVHCLPEVRQGKRKITGSGCVPNIPRIGTQHSLCRRSEFFSLSHTYRLVGVNHKKKSPIIGLRGFSQDILTEVTLQGPSSKQRKLIHVEAGGIQYQKRVSLDVELPERMRSIVLE</sequence>
<comment type="caution">
    <text evidence="1">The sequence shown here is derived from an EMBL/GenBank/DDBJ whole genome shotgun (WGS) entry which is preliminary data.</text>
</comment>
<reference evidence="1 2" key="1">
    <citation type="journal article" date="2022" name="Nat. Ecol. Evol.">
        <title>A masculinizing supergene underlies an exaggerated male reproductive morph in a spider.</title>
        <authorList>
            <person name="Hendrickx F."/>
            <person name="De Corte Z."/>
            <person name="Sonet G."/>
            <person name="Van Belleghem S.M."/>
            <person name="Kostlbacher S."/>
            <person name="Vangestel C."/>
        </authorList>
    </citation>
    <scope>NUCLEOTIDE SEQUENCE [LARGE SCALE GENOMIC DNA]</scope>
    <source>
        <strain evidence="1">W744_W776</strain>
    </source>
</reference>
<proteinExistence type="predicted"/>
<protein>
    <submittedName>
        <fullName evidence="1">Uncharacterized protein</fullName>
    </submittedName>
</protein>